<proteinExistence type="predicted"/>
<name>A0AAJ2R4A0_DELAC</name>
<protein>
    <submittedName>
        <fullName evidence="1">Uncharacterized protein</fullName>
    </submittedName>
</protein>
<dbReference type="Proteomes" id="UP001287445">
    <property type="component" value="Unassembled WGS sequence"/>
</dbReference>
<dbReference type="EMBL" id="JAWWMZ010000007">
    <property type="protein sequence ID" value="MDX4955450.1"/>
    <property type="molecule type" value="Genomic_DNA"/>
</dbReference>
<evidence type="ECO:0000313" key="2">
    <source>
        <dbReference type="Proteomes" id="UP001287445"/>
    </source>
</evidence>
<organism evidence="1 2">
    <name type="scientific">Delftia acidovorans</name>
    <name type="common">Pseudomonas acidovorans</name>
    <name type="synonym">Comamonas acidovorans</name>
    <dbReference type="NCBI Taxonomy" id="80866"/>
    <lineage>
        <taxon>Bacteria</taxon>
        <taxon>Pseudomonadati</taxon>
        <taxon>Pseudomonadota</taxon>
        <taxon>Betaproteobacteria</taxon>
        <taxon>Burkholderiales</taxon>
        <taxon>Comamonadaceae</taxon>
        <taxon>Delftia</taxon>
    </lineage>
</organism>
<comment type="caution">
    <text evidence="1">The sequence shown here is derived from an EMBL/GenBank/DDBJ whole genome shotgun (WGS) entry which is preliminary data.</text>
</comment>
<sequence length="197" mass="22624">MSVRWWEKTVEYKFLMSVASQKKLFLAPLDGEHEQAGDAIFSANNRWLLIEFKKDSTAIRSEVEKFTQYDKARKILSPYDAHHYIVYGKASSSVPAKLELYAHTYFSRVARNLNDLLSSGKQFPDFRRYIEQYIKLKKSQAGGSGSRMTIEDYSLVAGVNADNHVVECLSLSEFQRQLGLELQQEHNRSRGYDGPSL</sequence>
<evidence type="ECO:0000313" key="1">
    <source>
        <dbReference type="EMBL" id="MDX4955450.1"/>
    </source>
</evidence>
<gene>
    <name evidence="1" type="ORF">SGN30_18710</name>
</gene>
<dbReference type="AlphaFoldDB" id="A0AAJ2R4A0"/>
<accession>A0AAJ2R4A0</accession>
<dbReference type="RefSeq" id="WP_319074795.1">
    <property type="nucleotide sequence ID" value="NZ_JAWWMZ010000007.1"/>
</dbReference>
<reference evidence="1" key="1">
    <citation type="submission" date="2023-11" db="EMBL/GenBank/DDBJ databases">
        <title>Identification and selenium tolerance of Delftia acidovorans R3-25.</title>
        <authorList>
            <person name="Zhang S."/>
            <person name="Liu Y."/>
            <person name="Guo Y."/>
        </authorList>
    </citation>
    <scope>NUCLEOTIDE SEQUENCE</scope>
    <source>
        <strain evidence="1">R3-25</strain>
    </source>
</reference>